<dbReference type="OrthoDB" id="2593073at2759"/>
<feature type="compositionally biased region" description="Low complexity" evidence="4">
    <location>
        <begin position="319"/>
        <end position="335"/>
    </location>
</feature>
<evidence type="ECO:0000256" key="1">
    <source>
        <dbReference type="ARBA" id="ARBA00004123"/>
    </source>
</evidence>
<comment type="caution">
    <text evidence="5">The sequence shown here is derived from an EMBL/GenBank/DDBJ whole genome shotgun (WGS) entry which is preliminary data.</text>
</comment>
<evidence type="ECO:0000256" key="4">
    <source>
        <dbReference type="SAM" id="MobiDB-lite"/>
    </source>
</evidence>
<dbReference type="PANTHER" id="PTHR40621:SF6">
    <property type="entry name" value="AP-1-LIKE TRANSCRIPTION FACTOR YAP1-RELATED"/>
    <property type="match status" value="1"/>
</dbReference>
<dbReference type="GO" id="GO:0090575">
    <property type="term" value="C:RNA polymerase II transcription regulator complex"/>
    <property type="evidence" value="ECO:0007669"/>
    <property type="project" value="TreeGrafter"/>
</dbReference>
<comment type="subcellular location">
    <subcellularLocation>
        <location evidence="1">Nucleus</location>
    </subcellularLocation>
</comment>
<keyword evidence="6" id="KW-1185">Reference proteome</keyword>
<dbReference type="AlphaFoldDB" id="A0A9N8ZR86"/>
<evidence type="ECO:0000313" key="5">
    <source>
        <dbReference type="EMBL" id="CAG8504565.1"/>
    </source>
</evidence>
<keyword evidence="3" id="KW-0175">Coiled coil</keyword>
<organism evidence="5 6">
    <name type="scientific">Cetraspora pellucida</name>
    <dbReference type="NCBI Taxonomy" id="1433469"/>
    <lineage>
        <taxon>Eukaryota</taxon>
        <taxon>Fungi</taxon>
        <taxon>Fungi incertae sedis</taxon>
        <taxon>Mucoromycota</taxon>
        <taxon>Glomeromycotina</taxon>
        <taxon>Glomeromycetes</taxon>
        <taxon>Diversisporales</taxon>
        <taxon>Gigasporaceae</taxon>
        <taxon>Cetraspora</taxon>
    </lineage>
</organism>
<dbReference type="GO" id="GO:0001228">
    <property type="term" value="F:DNA-binding transcription activator activity, RNA polymerase II-specific"/>
    <property type="evidence" value="ECO:0007669"/>
    <property type="project" value="TreeGrafter"/>
</dbReference>
<dbReference type="SUPFAM" id="SSF57959">
    <property type="entry name" value="Leucine zipper domain"/>
    <property type="match status" value="1"/>
</dbReference>
<sequence length="354" mass="39883">MSTPSKLDTSYPPFSTLKLPRLLASVPPTSKHPEISTPTTLSHKTSAFSTMNDVNNSYQQAMPNTETTVKPLPNKRGRKPLTTMPSAKKHYQNLKNQRAFRQRRATYVQELESKAATFEKLYNEVLKENKILKERLTLLERRCSTGCEENNGCTNEQKCKKTSTNKKSINSCCNVAKRMDDDQVVEDVASCDEKSTIQSPREYVKTSYHNQNLPSLTSDTSPSIEFNDQPQHQKVESHSSLSIEDVVMKEPLFCTTKEGDLCFCDPSDESLNNDGRKLIVPKQFVTHYANSICSTLPISASPFNQSNEWQQENNYYAQSPSSTSTTSAADESTSPRNHPLALNWILQTPREEPS</sequence>
<dbReference type="PANTHER" id="PTHR40621">
    <property type="entry name" value="TRANSCRIPTION FACTOR KAPC-RELATED"/>
    <property type="match status" value="1"/>
</dbReference>
<dbReference type="Gene3D" id="1.20.5.170">
    <property type="match status" value="1"/>
</dbReference>
<evidence type="ECO:0000256" key="3">
    <source>
        <dbReference type="SAM" id="Coils"/>
    </source>
</evidence>
<reference evidence="5" key="1">
    <citation type="submission" date="2021-06" db="EMBL/GenBank/DDBJ databases">
        <authorList>
            <person name="Kallberg Y."/>
            <person name="Tangrot J."/>
            <person name="Rosling A."/>
        </authorList>
    </citation>
    <scope>NUCLEOTIDE SEQUENCE</scope>
    <source>
        <strain evidence="5">FL966</strain>
    </source>
</reference>
<gene>
    <name evidence="5" type="ORF">CPELLU_LOCUS2616</name>
</gene>
<dbReference type="InterPro" id="IPR046347">
    <property type="entry name" value="bZIP_sf"/>
</dbReference>
<proteinExistence type="predicted"/>
<dbReference type="InterPro" id="IPR050936">
    <property type="entry name" value="AP-1-like"/>
</dbReference>
<feature type="region of interest" description="Disordered" evidence="4">
    <location>
        <begin position="315"/>
        <end position="354"/>
    </location>
</feature>
<protein>
    <submittedName>
        <fullName evidence="5">17091_t:CDS:1</fullName>
    </submittedName>
</protein>
<feature type="compositionally biased region" description="Polar residues" evidence="4">
    <location>
        <begin position="208"/>
        <end position="230"/>
    </location>
</feature>
<feature type="region of interest" description="Disordered" evidence="4">
    <location>
        <begin position="208"/>
        <end position="240"/>
    </location>
</feature>
<name>A0A9N8ZR86_9GLOM</name>
<evidence type="ECO:0000313" key="6">
    <source>
        <dbReference type="Proteomes" id="UP000789759"/>
    </source>
</evidence>
<dbReference type="EMBL" id="CAJVQA010001153">
    <property type="protein sequence ID" value="CAG8504565.1"/>
    <property type="molecule type" value="Genomic_DNA"/>
</dbReference>
<feature type="coiled-coil region" evidence="3">
    <location>
        <begin position="108"/>
        <end position="142"/>
    </location>
</feature>
<evidence type="ECO:0000256" key="2">
    <source>
        <dbReference type="ARBA" id="ARBA00023242"/>
    </source>
</evidence>
<keyword evidence="2" id="KW-0539">Nucleus</keyword>
<dbReference type="GO" id="GO:0000976">
    <property type="term" value="F:transcription cis-regulatory region binding"/>
    <property type="evidence" value="ECO:0007669"/>
    <property type="project" value="InterPro"/>
</dbReference>
<accession>A0A9N8ZR86</accession>
<dbReference type="CDD" id="cd14688">
    <property type="entry name" value="bZIP_YAP"/>
    <property type="match status" value="1"/>
</dbReference>
<dbReference type="Proteomes" id="UP000789759">
    <property type="component" value="Unassembled WGS sequence"/>
</dbReference>